<protein>
    <submittedName>
        <fullName evidence="1">Uncharacterized conserved protein YeaO, DUF488 family</fullName>
    </submittedName>
</protein>
<reference evidence="1 2" key="1">
    <citation type="submission" date="2016-11" db="EMBL/GenBank/DDBJ databases">
        <authorList>
            <person name="Jaros S."/>
            <person name="Januszkiewicz K."/>
            <person name="Wedrychowicz H."/>
        </authorList>
    </citation>
    <scope>NUCLEOTIDE SEQUENCE [LARGE SCALE GENOMIC DNA]</scope>
    <source>
        <strain evidence="1 2">DSM 21986</strain>
    </source>
</reference>
<gene>
    <name evidence="1" type="ORF">SAMN05443144_11388</name>
</gene>
<dbReference type="PANTHER" id="PTHR36849:SF1">
    <property type="entry name" value="CYTOPLASMIC PROTEIN"/>
    <property type="match status" value="1"/>
</dbReference>
<evidence type="ECO:0000313" key="2">
    <source>
        <dbReference type="Proteomes" id="UP000184041"/>
    </source>
</evidence>
<dbReference type="Pfam" id="PF22752">
    <property type="entry name" value="DUF488-N3i"/>
    <property type="match status" value="1"/>
</dbReference>
<organism evidence="1 2">
    <name type="scientific">Fodinibius roseus</name>
    <dbReference type="NCBI Taxonomy" id="1194090"/>
    <lineage>
        <taxon>Bacteria</taxon>
        <taxon>Pseudomonadati</taxon>
        <taxon>Balneolota</taxon>
        <taxon>Balneolia</taxon>
        <taxon>Balneolales</taxon>
        <taxon>Balneolaceae</taxon>
        <taxon>Fodinibius</taxon>
    </lineage>
</organism>
<dbReference type="PANTHER" id="PTHR36849">
    <property type="entry name" value="CYTOPLASMIC PROTEIN-RELATED"/>
    <property type="match status" value="1"/>
</dbReference>
<dbReference type="RefSeq" id="WP_073064904.1">
    <property type="nucleotide sequence ID" value="NZ_FQUS01000013.1"/>
</dbReference>
<dbReference type="AlphaFoldDB" id="A0A1M5EKG1"/>
<name>A0A1M5EKG1_9BACT</name>
<accession>A0A1M5EKG1</accession>
<sequence length="119" mass="14175">MSKSHLHIKRIYEDPSQDDGYRVLVDRLWPRGVSKEDAQLDEWLKEIAPSTKLRTWFDHDPDKFDEFSDRYKVELTQKEEVVDRLLDIVEEQQVTLLYAAKNEEHNHAKVLKEFMDTSA</sequence>
<keyword evidence="2" id="KW-1185">Reference proteome</keyword>
<dbReference type="Proteomes" id="UP000184041">
    <property type="component" value="Unassembled WGS sequence"/>
</dbReference>
<dbReference type="OrthoDB" id="9790745at2"/>
<dbReference type="STRING" id="1194090.SAMN05443144_11388"/>
<dbReference type="InterPro" id="IPR052552">
    <property type="entry name" value="YeaO-like"/>
</dbReference>
<proteinExistence type="predicted"/>
<evidence type="ECO:0000313" key="1">
    <source>
        <dbReference type="EMBL" id="SHF79758.1"/>
    </source>
</evidence>
<dbReference type="EMBL" id="FQUS01000013">
    <property type="protein sequence ID" value="SHF79758.1"/>
    <property type="molecule type" value="Genomic_DNA"/>
</dbReference>